<organism evidence="2 3">
    <name type="scientific">Virgibacillus massiliensis</name>
    <dbReference type="NCBI Taxonomy" id="1462526"/>
    <lineage>
        <taxon>Bacteria</taxon>
        <taxon>Bacillati</taxon>
        <taxon>Bacillota</taxon>
        <taxon>Bacilli</taxon>
        <taxon>Bacillales</taxon>
        <taxon>Bacillaceae</taxon>
        <taxon>Virgibacillus</taxon>
    </lineage>
</organism>
<dbReference type="Proteomes" id="UP000028875">
    <property type="component" value="Unassembled WGS sequence"/>
</dbReference>
<dbReference type="AlphaFoldDB" id="A0A024QEI9"/>
<name>A0A024QEI9_9BACI</name>
<evidence type="ECO:0000313" key="2">
    <source>
        <dbReference type="EMBL" id="CDQ40376.1"/>
    </source>
</evidence>
<proteinExistence type="predicted"/>
<evidence type="ECO:0000313" key="1">
    <source>
        <dbReference type="EMBL" id="CDQ40374.1"/>
    </source>
</evidence>
<accession>A0A024QEI9</accession>
<evidence type="ECO:0000313" key="3">
    <source>
        <dbReference type="Proteomes" id="UP000028875"/>
    </source>
</evidence>
<reference evidence="2 3" key="1">
    <citation type="submission" date="2014-03" db="EMBL/GenBank/DDBJ databases">
        <authorList>
            <person name="Urmite Genomes U."/>
        </authorList>
    </citation>
    <scope>NUCLEOTIDE SEQUENCE [LARGE SCALE GENOMIC DNA]</scope>
    <source>
        <strain evidence="2 3">Vm-5</strain>
    </source>
</reference>
<protein>
    <submittedName>
        <fullName evidence="2">Uncharacterized protein</fullName>
    </submittedName>
</protein>
<reference evidence="3" key="2">
    <citation type="submission" date="2014-05" db="EMBL/GenBank/DDBJ databases">
        <title>Draft genome sequence of Virgibacillus massiliensis Vm-5.</title>
        <authorList>
            <person name="Khelaifia S."/>
            <person name="Croce O."/>
            <person name="Lagier J.C."/>
            <person name="Raoult D."/>
        </authorList>
    </citation>
    <scope>NUCLEOTIDE SEQUENCE [LARGE SCALE GENOMIC DNA]</scope>
    <source>
        <strain evidence="3">Vm-5</strain>
    </source>
</reference>
<keyword evidence="3" id="KW-1185">Reference proteome</keyword>
<gene>
    <name evidence="1" type="ORF">BN990_02696</name>
    <name evidence="2" type="ORF">BN990_02698</name>
</gene>
<comment type="caution">
    <text evidence="2">The sequence shown here is derived from an EMBL/GenBank/DDBJ whole genome shotgun (WGS) entry which is preliminary data.</text>
</comment>
<sequence length="36" mass="4238">MILQNPQTKYNDKARGDKQWVTYIIGAVLLYKKINL</sequence>
<dbReference type="EMBL" id="CCDP010000002">
    <property type="protein sequence ID" value="CDQ40376.1"/>
    <property type="molecule type" value="Genomic_DNA"/>
</dbReference>
<dbReference type="STRING" id="1462526.BN990_02696"/>
<dbReference type="EMBL" id="CCDP010000001">
    <property type="protein sequence ID" value="CDQ40374.1"/>
    <property type="molecule type" value="Genomic_DNA"/>
</dbReference>